<dbReference type="RefSeq" id="WP_188893669.1">
    <property type="nucleotide sequence ID" value="NZ_BMMZ01000001.1"/>
</dbReference>
<dbReference type="InterPro" id="IPR028037">
    <property type="entry name" value="Antitoxin_Rv0909/MT0933"/>
</dbReference>
<keyword evidence="2" id="KW-1185">Reference proteome</keyword>
<evidence type="ECO:0008006" key="3">
    <source>
        <dbReference type="Google" id="ProtNLM"/>
    </source>
</evidence>
<dbReference type="Proteomes" id="UP000613840">
    <property type="component" value="Unassembled WGS sequence"/>
</dbReference>
<evidence type="ECO:0000313" key="1">
    <source>
        <dbReference type="EMBL" id="GGL50686.1"/>
    </source>
</evidence>
<dbReference type="Pfam" id="PF14013">
    <property type="entry name" value="MT0933_antitox"/>
    <property type="match status" value="1"/>
</dbReference>
<organism evidence="1 2">
    <name type="scientific">Microlunatus endophyticus</name>
    <dbReference type="NCBI Taxonomy" id="1716077"/>
    <lineage>
        <taxon>Bacteria</taxon>
        <taxon>Bacillati</taxon>
        <taxon>Actinomycetota</taxon>
        <taxon>Actinomycetes</taxon>
        <taxon>Propionibacteriales</taxon>
        <taxon>Propionibacteriaceae</taxon>
        <taxon>Microlunatus</taxon>
    </lineage>
</organism>
<reference evidence="1" key="2">
    <citation type="submission" date="2020-09" db="EMBL/GenBank/DDBJ databases">
        <authorList>
            <person name="Sun Q."/>
            <person name="Zhou Y."/>
        </authorList>
    </citation>
    <scope>NUCLEOTIDE SEQUENCE</scope>
    <source>
        <strain evidence="1">CGMCC 4.7306</strain>
    </source>
</reference>
<protein>
    <recommendedName>
        <fullName evidence="3">MT0933-like antitoxin protein</fullName>
    </recommendedName>
</protein>
<evidence type="ECO:0000313" key="2">
    <source>
        <dbReference type="Proteomes" id="UP000613840"/>
    </source>
</evidence>
<comment type="caution">
    <text evidence="1">The sequence shown here is derived from an EMBL/GenBank/DDBJ whole genome shotgun (WGS) entry which is preliminary data.</text>
</comment>
<sequence>MGIFDRAKDLLGRKPEAVDGAVDKAADLADDKTGGEYTEQIDKGADIAKDKADEYLKDDGE</sequence>
<accession>A0A917S1J2</accession>
<dbReference type="AlphaFoldDB" id="A0A917S1J2"/>
<name>A0A917S1J2_9ACTN</name>
<reference evidence="1" key="1">
    <citation type="journal article" date="2014" name="Int. J. Syst. Evol. Microbiol.">
        <title>Complete genome sequence of Corynebacterium casei LMG S-19264T (=DSM 44701T), isolated from a smear-ripened cheese.</title>
        <authorList>
            <consortium name="US DOE Joint Genome Institute (JGI-PGF)"/>
            <person name="Walter F."/>
            <person name="Albersmeier A."/>
            <person name="Kalinowski J."/>
            <person name="Ruckert C."/>
        </authorList>
    </citation>
    <scope>NUCLEOTIDE SEQUENCE</scope>
    <source>
        <strain evidence="1">CGMCC 4.7306</strain>
    </source>
</reference>
<gene>
    <name evidence="1" type="ORF">GCM10011575_06170</name>
</gene>
<proteinExistence type="predicted"/>
<dbReference type="EMBL" id="BMMZ01000001">
    <property type="protein sequence ID" value="GGL50686.1"/>
    <property type="molecule type" value="Genomic_DNA"/>
</dbReference>